<dbReference type="Gene3D" id="3.40.50.2300">
    <property type="match status" value="2"/>
</dbReference>
<protein>
    <submittedName>
        <fullName evidence="6">LacI family DNA-binding transcriptional regulator</fullName>
    </submittedName>
</protein>
<keyword evidence="1" id="KW-0805">Transcription regulation</keyword>
<proteinExistence type="predicted"/>
<dbReference type="InterPro" id="IPR028082">
    <property type="entry name" value="Peripla_BP_I"/>
</dbReference>
<evidence type="ECO:0000259" key="4">
    <source>
        <dbReference type="PROSITE" id="PS50932"/>
    </source>
</evidence>
<dbReference type="InterPro" id="IPR010982">
    <property type="entry name" value="Lambda_DNA-bd_dom_sf"/>
</dbReference>
<evidence type="ECO:0000259" key="5">
    <source>
        <dbReference type="PROSITE" id="PS50943"/>
    </source>
</evidence>
<dbReference type="InterPro" id="IPR001387">
    <property type="entry name" value="Cro/C1-type_HTH"/>
</dbReference>
<dbReference type="Pfam" id="PF00356">
    <property type="entry name" value="LacI"/>
    <property type="match status" value="1"/>
</dbReference>
<dbReference type="InterPro" id="IPR046335">
    <property type="entry name" value="LacI/GalR-like_sensor"/>
</dbReference>
<reference evidence="7" key="1">
    <citation type="journal article" date="2019" name="Int. J. Syst. Evol. Microbiol.">
        <title>The Global Catalogue of Microorganisms (GCM) 10K type strain sequencing project: providing services to taxonomists for standard genome sequencing and annotation.</title>
        <authorList>
            <consortium name="The Broad Institute Genomics Platform"/>
            <consortium name="The Broad Institute Genome Sequencing Center for Infectious Disease"/>
            <person name="Wu L."/>
            <person name="Ma J."/>
        </authorList>
    </citation>
    <scope>NUCLEOTIDE SEQUENCE [LARGE SCALE GENOMIC DNA]</scope>
    <source>
        <strain evidence="7">CCUG 48216</strain>
    </source>
</reference>
<accession>A0ABW3SA94</accession>
<organism evidence="6 7">
    <name type="scientific">Paenibacillus timonensis</name>
    <dbReference type="NCBI Taxonomy" id="225915"/>
    <lineage>
        <taxon>Bacteria</taxon>
        <taxon>Bacillati</taxon>
        <taxon>Bacillota</taxon>
        <taxon>Bacilli</taxon>
        <taxon>Bacillales</taxon>
        <taxon>Paenibacillaceae</taxon>
        <taxon>Paenibacillus</taxon>
    </lineage>
</organism>
<dbReference type="RefSeq" id="WP_240268518.1">
    <property type="nucleotide sequence ID" value="NZ_JAKSXN010000013.1"/>
</dbReference>
<evidence type="ECO:0000256" key="2">
    <source>
        <dbReference type="ARBA" id="ARBA00023125"/>
    </source>
</evidence>
<dbReference type="InterPro" id="IPR000843">
    <property type="entry name" value="HTH_LacI"/>
</dbReference>
<dbReference type="Pfam" id="PF13377">
    <property type="entry name" value="Peripla_BP_3"/>
    <property type="match status" value="1"/>
</dbReference>
<dbReference type="PROSITE" id="PS50932">
    <property type="entry name" value="HTH_LACI_2"/>
    <property type="match status" value="1"/>
</dbReference>
<evidence type="ECO:0000256" key="1">
    <source>
        <dbReference type="ARBA" id="ARBA00023015"/>
    </source>
</evidence>
<name>A0ABW3SA94_9BACL</name>
<dbReference type="EMBL" id="JBHTKZ010000009">
    <property type="protein sequence ID" value="MFD1181120.1"/>
    <property type="molecule type" value="Genomic_DNA"/>
</dbReference>
<gene>
    <name evidence="6" type="ORF">ACFQ2Z_07105</name>
</gene>
<feature type="domain" description="HTH cro/C1-type" evidence="5">
    <location>
        <begin position="3"/>
        <end position="50"/>
    </location>
</feature>
<sequence length="345" mass="37511">MATIDDVAKAAGVSKSTVSSVFSKKRPISKEVTAEVLKVAKELNYRPNYWARSLVNKTTRIIGLNMRGEEKAKLNQFQYSLLNGVLPVCYEKGYRLLINTVSSTFKNQVEHIASDPVDGEIILDAVIGDSRIDDCLQRDIPIVVIGRPSEEDESRVCYVDNDNVGIAAKATHYLMSLGHRRILFLNAPANRTVAVDRGQGYLNAFEQAGLTPPREMIVHKPDGTTSSVTFGCETVLAELRANPGITAVLADTDSMALGAYQAAEQLGLGIPEQLSVLSFAYDTPLAQEFSPPLTGVRLHADQLGQESMLLLLEQLETGKRLAKRTLIPADIVVRGSCASPVSAKL</sequence>
<keyword evidence="2 6" id="KW-0238">DNA-binding</keyword>
<keyword evidence="3" id="KW-0804">Transcription</keyword>
<dbReference type="Gene3D" id="1.10.260.40">
    <property type="entry name" value="lambda repressor-like DNA-binding domains"/>
    <property type="match status" value="1"/>
</dbReference>
<dbReference type="Proteomes" id="UP001597211">
    <property type="component" value="Unassembled WGS sequence"/>
</dbReference>
<evidence type="ECO:0000256" key="3">
    <source>
        <dbReference type="ARBA" id="ARBA00023163"/>
    </source>
</evidence>
<feature type="domain" description="HTH lacI-type" evidence="4">
    <location>
        <begin position="2"/>
        <end position="56"/>
    </location>
</feature>
<dbReference type="PANTHER" id="PTHR30146:SF109">
    <property type="entry name" value="HTH-TYPE TRANSCRIPTIONAL REGULATOR GALS"/>
    <property type="match status" value="1"/>
</dbReference>
<dbReference type="SUPFAM" id="SSF53822">
    <property type="entry name" value="Periplasmic binding protein-like I"/>
    <property type="match status" value="1"/>
</dbReference>
<dbReference type="SUPFAM" id="SSF47413">
    <property type="entry name" value="lambda repressor-like DNA-binding domains"/>
    <property type="match status" value="1"/>
</dbReference>
<dbReference type="GO" id="GO:0003677">
    <property type="term" value="F:DNA binding"/>
    <property type="evidence" value="ECO:0007669"/>
    <property type="project" value="UniProtKB-KW"/>
</dbReference>
<comment type="caution">
    <text evidence="6">The sequence shown here is derived from an EMBL/GenBank/DDBJ whole genome shotgun (WGS) entry which is preliminary data.</text>
</comment>
<dbReference type="PANTHER" id="PTHR30146">
    <property type="entry name" value="LACI-RELATED TRANSCRIPTIONAL REPRESSOR"/>
    <property type="match status" value="1"/>
</dbReference>
<dbReference type="SMART" id="SM00354">
    <property type="entry name" value="HTH_LACI"/>
    <property type="match status" value="1"/>
</dbReference>
<evidence type="ECO:0000313" key="7">
    <source>
        <dbReference type="Proteomes" id="UP001597211"/>
    </source>
</evidence>
<dbReference type="PROSITE" id="PS50943">
    <property type="entry name" value="HTH_CROC1"/>
    <property type="match status" value="1"/>
</dbReference>
<keyword evidence="7" id="KW-1185">Reference proteome</keyword>
<evidence type="ECO:0000313" key="6">
    <source>
        <dbReference type="EMBL" id="MFD1181120.1"/>
    </source>
</evidence>
<dbReference type="CDD" id="cd01392">
    <property type="entry name" value="HTH_LacI"/>
    <property type="match status" value="1"/>
</dbReference>